<dbReference type="GO" id="GO:0016646">
    <property type="term" value="F:oxidoreductase activity, acting on the CH-NH group of donors, NAD or NADP as acceptor"/>
    <property type="evidence" value="ECO:0007669"/>
    <property type="project" value="UniProtKB-ARBA"/>
</dbReference>
<evidence type="ECO:0000259" key="4">
    <source>
        <dbReference type="SMART" id="SM00903"/>
    </source>
</evidence>
<keyword evidence="2" id="KW-0285">Flavoprotein</keyword>
<dbReference type="EMBL" id="BRPJ01000073">
    <property type="protein sequence ID" value="GLB31467.1"/>
    <property type="molecule type" value="Genomic_DNA"/>
</dbReference>
<sequence length="191" mass="22269">MEKINMKPDWVFSPQPMYIIGTKNENDIPDFCVITWLGFSFDKTPHLMMTIGGSKLTKTNILRDKKFSANMITEDNLWLADYFGNTRGEDKVKNQVSYTYKWGKYVDVPIIEECPWAYECEVKKVIELDNAHLFLAEIKNIQIDKKYESMDMEKIDLTELKPAIYAPYNYFSIGKKLGEMGDWVKYGGNIK</sequence>
<gene>
    <name evidence="6" type="ORF">DS742_09900</name>
    <name evidence="5" type="ORF">LAD12857_33900</name>
</gene>
<comment type="similarity">
    <text evidence="3">Belongs to the flavoredoxin family.</text>
</comment>
<dbReference type="PANTHER" id="PTHR43567:SF1">
    <property type="entry name" value="FLAVOREDOXIN"/>
    <property type="match status" value="1"/>
</dbReference>
<name>A0A3E2NDT7_9FIRM</name>
<dbReference type="OrthoDB" id="9806228at2"/>
<dbReference type="InterPro" id="IPR002563">
    <property type="entry name" value="Flavin_Rdtase-like_dom"/>
</dbReference>
<comment type="cofactor">
    <cofactor evidence="1">
        <name>FMN</name>
        <dbReference type="ChEBI" id="CHEBI:58210"/>
    </cofactor>
</comment>
<feature type="domain" description="Flavin reductase like" evidence="4">
    <location>
        <begin position="12"/>
        <end position="149"/>
    </location>
</feature>
<dbReference type="Proteomes" id="UP000260680">
    <property type="component" value="Unassembled WGS sequence"/>
</dbReference>
<protein>
    <submittedName>
        <fullName evidence="6">Flavin reductase family protein</fullName>
    </submittedName>
</protein>
<dbReference type="PANTHER" id="PTHR43567">
    <property type="entry name" value="FLAVOREDOXIN-RELATED-RELATED"/>
    <property type="match status" value="1"/>
</dbReference>
<dbReference type="Pfam" id="PF01613">
    <property type="entry name" value="Flavin_Reduct"/>
    <property type="match status" value="1"/>
</dbReference>
<reference evidence="6 7" key="1">
    <citation type="submission" date="2018-07" db="EMBL/GenBank/DDBJ databases">
        <title>New species, Clostridium PI-S10-A1B.</title>
        <authorList>
            <person name="Krishna G."/>
            <person name="Summeta K."/>
            <person name="Shikha S."/>
            <person name="Prabhu P.B."/>
            <person name="Suresh K."/>
        </authorList>
    </citation>
    <scope>NUCLEOTIDE SEQUENCE [LARGE SCALE GENOMIC DNA]</scope>
    <source>
        <strain evidence="6 7">PI-S10-A1B</strain>
    </source>
</reference>
<evidence type="ECO:0000313" key="6">
    <source>
        <dbReference type="EMBL" id="RFZ79162.1"/>
    </source>
</evidence>
<dbReference type="SUPFAM" id="SSF50475">
    <property type="entry name" value="FMN-binding split barrel"/>
    <property type="match status" value="1"/>
</dbReference>
<reference evidence="5 8" key="2">
    <citation type="journal article" date="2024" name="Int. J. Syst. Evol. Microbiol.">
        <title>Lacrimispora brassicae sp. nov. isolated from fermented cabbage, and proposal of Clostridium indicum Gundawar et al. 2019 and Clostridium methoxybenzovorans Mechichi et al. 1999 as heterotypic synonyms of Lacrimispora amygdalina (Parshina et al. 2003) Haas and Blanchard 2020 and Lacrimispora indolis (McClung and McCoy 1957) Haas and Blanchard 2020, respectively.</title>
        <authorList>
            <person name="Kobayashi H."/>
            <person name="Tanizawa Y."/>
            <person name="Sakamoto M."/>
            <person name="Ohkuma M."/>
            <person name="Tohno M."/>
        </authorList>
    </citation>
    <scope>NUCLEOTIDE SEQUENCE [LARGE SCALE GENOMIC DNA]</scope>
    <source>
        <strain evidence="5 8">DSM 12857</strain>
    </source>
</reference>
<evidence type="ECO:0000256" key="3">
    <source>
        <dbReference type="ARBA" id="ARBA00038054"/>
    </source>
</evidence>
<dbReference type="Proteomes" id="UP001419084">
    <property type="component" value="Unassembled WGS sequence"/>
</dbReference>
<evidence type="ECO:0000256" key="2">
    <source>
        <dbReference type="ARBA" id="ARBA00022630"/>
    </source>
</evidence>
<comment type="caution">
    <text evidence="6">The sequence shown here is derived from an EMBL/GenBank/DDBJ whole genome shotgun (WGS) entry which is preliminary data.</text>
</comment>
<organism evidence="6 7">
    <name type="scientific">Lacrimispora amygdalina</name>
    <dbReference type="NCBI Taxonomy" id="253257"/>
    <lineage>
        <taxon>Bacteria</taxon>
        <taxon>Bacillati</taxon>
        <taxon>Bacillota</taxon>
        <taxon>Clostridia</taxon>
        <taxon>Lachnospirales</taxon>
        <taxon>Lachnospiraceae</taxon>
        <taxon>Lacrimispora</taxon>
    </lineage>
</organism>
<evidence type="ECO:0000313" key="5">
    <source>
        <dbReference type="EMBL" id="GLB31467.1"/>
    </source>
</evidence>
<keyword evidence="8" id="KW-1185">Reference proteome</keyword>
<proteinExistence type="inferred from homology"/>
<dbReference type="RefSeq" id="WP_117416842.1">
    <property type="nucleotide sequence ID" value="NZ_BRPJ01000073.1"/>
</dbReference>
<evidence type="ECO:0000313" key="7">
    <source>
        <dbReference type="Proteomes" id="UP000260680"/>
    </source>
</evidence>
<dbReference type="InterPro" id="IPR052174">
    <property type="entry name" value="Flavoredoxin"/>
</dbReference>
<accession>A0A3E2NDT7</accession>
<dbReference type="GO" id="GO:0010181">
    <property type="term" value="F:FMN binding"/>
    <property type="evidence" value="ECO:0007669"/>
    <property type="project" value="InterPro"/>
</dbReference>
<evidence type="ECO:0000313" key="8">
    <source>
        <dbReference type="Proteomes" id="UP001419084"/>
    </source>
</evidence>
<dbReference type="SMART" id="SM00903">
    <property type="entry name" value="Flavin_Reduct"/>
    <property type="match status" value="1"/>
</dbReference>
<dbReference type="Gene3D" id="2.30.110.10">
    <property type="entry name" value="Electron Transport, Fmn-binding Protein, Chain A"/>
    <property type="match status" value="1"/>
</dbReference>
<dbReference type="InterPro" id="IPR012349">
    <property type="entry name" value="Split_barrel_FMN-bd"/>
</dbReference>
<dbReference type="EMBL" id="QOHO01000027">
    <property type="protein sequence ID" value="RFZ79162.1"/>
    <property type="molecule type" value="Genomic_DNA"/>
</dbReference>
<evidence type="ECO:0000256" key="1">
    <source>
        <dbReference type="ARBA" id="ARBA00001917"/>
    </source>
</evidence>
<dbReference type="AlphaFoldDB" id="A0A3E2NDT7"/>